<protein>
    <submittedName>
        <fullName evidence="3">Short-chain dehydrogenase</fullName>
    </submittedName>
</protein>
<dbReference type="EMBL" id="BMJY01000001">
    <property type="protein sequence ID" value="GGH33523.1"/>
    <property type="molecule type" value="Genomic_DNA"/>
</dbReference>
<comment type="caution">
    <text evidence="3">The sequence shown here is derived from an EMBL/GenBank/DDBJ whole genome shotgun (WGS) entry which is preliminary data.</text>
</comment>
<comment type="similarity">
    <text evidence="1">Belongs to the short-chain dehydrogenases/reductases (SDR) family.</text>
</comment>
<sequence length="254" mass="26256">MTRRLEGKVAVITGTAGGQGAAAAELFAREGAMIVGCDVKAEESAAVTQSVCATGGTMVSLEPCDLSSAAGAQQVIDLAMATFGRIDVLYNNAGRPAFAPVDVMTDEQWRFTMANELDSVFYTSRAAWPHLAANGKAVIINTASLNGHRVVHGLPAAAHTSSKAAVSALTRQLAIEGGPLGIRAVSISPGIVLSPATAAQLKDPEARRVAYEHVVLGRLGEPMDVAHLALFLASDEASWITGVDYLIDGGGSML</sequence>
<dbReference type="PANTHER" id="PTHR24321:SF8">
    <property type="entry name" value="ESTRADIOL 17-BETA-DEHYDROGENASE 8-RELATED"/>
    <property type="match status" value="1"/>
</dbReference>
<name>A0A917MM47_9MICO</name>
<dbReference type="GO" id="GO:0016491">
    <property type="term" value="F:oxidoreductase activity"/>
    <property type="evidence" value="ECO:0007669"/>
    <property type="project" value="UniProtKB-KW"/>
</dbReference>
<dbReference type="SUPFAM" id="SSF51735">
    <property type="entry name" value="NAD(P)-binding Rossmann-fold domains"/>
    <property type="match status" value="1"/>
</dbReference>
<evidence type="ECO:0000256" key="2">
    <source>
        <dbReference type="ARBA" id="ARBA00023002"/>
    </source>
</evidence>
<dbReference type="CDD" id="cd05233">
    <property type="entry name" value="SDR_c"/>
    <property type="match status" value="1"/>
</dbReference>
<dbReference type="PRINTS" id="PR00080">
    <property type="entry name" value="SDRFAMILY"/>
</dbReference>
<accession>A0A917MM47</accession>
<dbReference type="PRINTS" id="PR00081">
    <property type="entry name" value="GDHRDH"/>
</dbReference>
<dbReference type="AlphaFoldDB" id="A0A917MM47"/>
<dbReference type="InterPro" id="IPR036291">
    <property type="entry name" value="NAD(P)-bd_dom_sf"/>
</dbReference>
<dbReference type="PANTHER" id="PTHR24321">
    <property type="entry name" value="DEHYDROGENASES, SHORT CHAIN"/>
    <property type="match status" value="1"/>
</dbReference>
<gene>
    <name evidence="3" type="ORF">GCM10010921_00510</name>
</gene>
<dbReference type="Pfam" id="PF13561">
    <property type="entry name" value="adh_short_C2"/>
    <property type="match status" value="1"/>
</dbReference>
<reference evidence="3" key="1">
    <citation type="journal article" date="2014" name="Int. J. Syst. Evol. Microbiol.">
        <title>Complete genome sequence of Corynebacterium casei LMG S-19264T (=DSM 44701T), isolated from a smear-ripened cheese.</title>
        <authorList>
            <consortium name="US DOE Joint Genome Institute (JGI-PGF)"/>
            <person name="Walter F."/>
            <person name="Albersmeier A."/>
            <person name="Kalinowski J."/>
            <person name="Ruckert C."/>
        </authorList>
    </citation>
    <scope>NUCLEOTIDE SEQUENCE</scope>
    <source>
        <strain evidence="3">CGMCC 1.15794</strain>
    </source>
</reference>
<keyword evidence="2" id="KW-0560">Oxidoreductase</keyword>
<keyword evidence="4" id="KW-1185">Reference proteome</keyword>
<organism evidence="3 4">
    <name type="scientific">Microbacterium album</name>
    <dbReference type="NCBI Taxonomy" id="2053191"/>
    <lineage>
        <taxon>Bacteria</taxon>
        <taxon>Bacillati</taxon>
        <taxon>Actinomycetota</taxon>
        <taxon>Actinomycetes</taxon>
        <taxon>Micrococcales</taxon>
        <taxon>Microbacteriaceae</taxon>
        <taxon>Microbacterium</taxon>
    </lineage>
</organism>
<dbReference type="Gene3D" id="3.40.50.720">
    <property type="entry name" value="NAD(P)-binding Rossmann-like Domain"/>
    <property type="match status" value="1"/>
</dbReference>
<dbReference type="RefSeq" id="WP_188754240.1">
    <property type="nucleotide sequence ID" value="NZ_BMJY01000001.1"/>
</dbReference>
<reference evidence="3" key="2">
    <citation type="submission" date="2020-09" db="EMBL/GenBank/DDBJ databases">
        <authorList>
            <person name="Sun Q."/>
            <person name="Zhou Y."/>
        </authorList>
    </citation>
    <scope>NUCLEOTIDE SEQUENCE</scope>
    <source>
        <strain evidence="3">CGMCC 1.15794</strain>
    </source>
</reference>
<evidence type="ECO:0000256" key="1">
    <source>
        <dbReference type="ARBA" id="ARBA00006484"/>
    </source>
</evidence>
<evidence type="ECO:0000313" key="3">
    <source>
        <dbReference type="EMBL" id="GGH33523.1"/>
    </source>
</evidence>
<dbReference type="Proteomes" id="UP000657592">
    <property type="component" value="Unassembled WGS sequence"/>
</dbReference>
<proteinExistence type="inferred from homology"/>
<dbReference type="InterPro" id="IPR002347">
    <property type="entry name" value="SDR_fam"/>
</dbReference>
<evidence type="ECO:0000313" key="4">
    <source>
        <dbReference type="Proteomes" id="UP000657592"/>
    </source>
</evidence>
<dbReference type="FunFam" id="3.40.50.720:FF:000084">
    <property type="entry name" value="Short-chain dehydrogenase reductase"/>
    <property type="match status" value="1"/>
</dbReference>